<keyword evidence="6" id="KW-0479">Metal-binding</keyword>
<dbReference type="SMART" id="SM00090">
    <property type="entry name" value="RIO"/>
    <property type="match status" value="1"/>
</dbReference>
<dbReference type="SUPFAM" id="SSF56112">
    <property type="entry name" value="Protein kinase-like (PK-like)"/>
    <property type="match status" value="1"/>
</dbReference>
<dbReference type="GO" id="GO:0005524">
    <property type="term" value="F:ATP binding"/>
    <property type="evidence" value="ECO:0007669"/>
    <property type="project" value="UniProtKB-KW"/>
</dbReference>
<dbReference type="AlphaFoldDB" id="A0A072UNL1"/>
<dbReference type="SUPFAM" id="SSF46785">
    <property type="entry name" value="Winged helix' DNA-binding domain"/>
    <property type="match status" value="1"/>
</dbReference>
<dbReference type="InterPro" id="IPR000687">
    <property type="entry name" value="RIO_kinase"/>
</dbReference>
<feature type="transmembrane region" description="Helical" evidence="15">
    <location>
        <begin position="383"/>
        <end position="402"/>
    </location>
</feature>
<dbReference type="PANTHER" id="PTHR45852">
    <property type="entry name" value="SER/THR-PROTEIN KINASE RIO2"/>
    <property type="match status" value="1"/>
</dbReference>
<dbReference type="InterPro" id="IPR036390">
    <property type="entry name" value="WH_DNA-bd_sf"/>
</dbReference>
<reference evidence="17 19" key="1">
    <citation type="journal article" date="2011" name="Nature">
        <title>The Medicago genome provides insight into the evolution of rhizobial symbioses.</title>
        <authorList>
            <person name="Young N.D."/>
            <person name="Debelle F."/>
            <person name="Oldroyd G.E."/>
            <person name="Geurts R."/>
            <person name="Cannon S.B."/>
            <person name="Udvardi M.K."/>
            <person name="Benedito V.A."/>
            <person name="Mayer K.F."/>
            <person name="Gouzy J."/>
            <person name="Schoof H."/>
            <person name="Van de Peer Y."/>
            <person name="Proost S."/>
            <person name="Cook D.R."/>
            <person name="Meyers B.C."/>
            <person name="Spannagl M."/>
            <person name="Cheung F."/>
            <person name="De Mita S."/>
            <person name="Krishnakumar V."/>
            <person name="Gundlach H."/>
            <person name="Zhou S."/>
            <person name="Mudge J."/>
            <person name="Bharti A.K."/>
            <person name="Murray J.D."/>
            <person name="Naoumkina M.A."/>
            <person name="Rosen B."/>
            <person name="Silverstein K.A."/>
            <person name="Tang H."/>
            <person name="Rombauts S."/>
            <person name="Zhao P.X."/>
            <person name="Zhou P."/>
            <person name="Barbe V."/>
            <person name="Bardou P."/>
            <person name="Bechner M."/>
            <person name="Bellec A."/>
            <person name="Berger A."/>
            <person name="Berges H."/>
            <person name="Bidwell S."/>
            <person name="Bisseling T."/>
            <person name="Choisne N."/>
            <person name="Couloux A."/>
            <person name="Denny R."/>
            <person name="Deshpande S."/>
            <person name="Dai X."/>
            <person name="Doyle J.J."/>
            <person name="Dudez A.M."/>
            <person name="Farmer A.D."/>
            <person name="Fouteau S."/>
            <person name="Franken C."/>
            <person name="Gibelin C."/>
            <person name="Gish J."/>
            <person name="Goldstein S."/>
            <person name="Gonzalez A.J."/>
            <person name="Green P.J."/>
            <person name="Hallab A."/>
            <person name="Hartog M."/>
            <person name="Hua A."/>
            <person name="Humphray S.J."/>
            <person name="Jeong D.H."/>
            <person name="Jing Y."/>
            <person name="Jocker A."/>
            <person name="Kenton S.M."/>
            <person name="Kim D.J."/>
            <person name="Klee K."/>
            <person name="Lai H."/>
            <person name="Lang C."/>
            <person name="Lin S."/>
            <person name="Macmil S.L."/>
            <person name="Magdelenat G."/>
            <person name="Matthews L."/>
            <person name="McCorrison J."/>
            <person name="Monaghan E.L."/>
            <person name="Mun J.H."/>
            <person name="Najar F.Z."/>
            <person name="Nicholson C."/>
            <person name="Noirot C."/>
            <person name="O'Bleness M."/>
            <person name="Paule C.R."/>
            <person name="Poulain J."/>
            <person name="Prion F."/>
            <person name="Qin B."/>
            <person name="Qu C."/>
            <person name="Retzel E.F."/>
            <person name="Riddle C."/>
            <person name="Sallet E."/>
            <person name="Samain S."/>
            <person name="Samson N."/>
            <person name="Sanders I."/>
            <person name="Saurat O."/>
            <person name="Scarpelli C."/>
            <person name="Schiex T."/>
            <person name="Segurens B."/>
            <person name="Severin A.J."/>
            <person name="Sherrier D.J."/>
            <person name="Shi R."/>
            <person name="Sims S."/>
            <person name="Singer S.R."/>
            <person name="Sinharoy S."/>
            <person name="Sterck L."/>
            <person name="Viollet A."/>
            <person name="Wang B.B."/>
            <person name="Wang K."/>
            <person name="Wang M."/>
            <person name="Wang X."/>
            <person name="Warfsmann J."/>
            <person name="Weissenbach J."/>
            <person name="White D.D."/>
            <person name="White J.D."/>
            <person name="Wiley G.B."/>
            <person name="Wincker P."/>
            <person name="Xing Y."/>
            <person name="Yang L."/>
            <person name="Yao Z."/>
            <person name="Ying F."/>
            <person name="Zhai J."/>
            <person name="Zhou L."/>
            <person name="Zuber A."/>
            <person name="Denarie J."/>
            <person name="Dixon R.A."/>
            <person name="May G.D."/>
            <person name="Schwartz D.C."/>
            <person name="Rogers J."/>
            <person name="Quetier F."/>
            <person name="Town C.D."/>
            <person name="Roe B.A."/>
        </authorList>
    </citation>
    <scope>NUCLEOTIDE SEQUENCE [LARGE SCALE GENOMIC DNA]</scope>
    <source>
        <strain evidence="17">A17</strain>
        <strain evidence="18 19">cv. Jemalong A17</strain>
    </source>
</reference>
<accession>A0A072UNL1</accession>
<evidence type="ECO:0000313" key="18">
    <source>
        <dbReference type="EnsemblPlants" id="KEH31374"/>
    </source>
</evidence>
<comment type="catalytic activity">
    <reaction evidence="11">
        <text>L-threonyl-[protein] + ATP = O-phospho-L-threonyl-[protein] + ADP + H(+)</text>
        <dbReference type="Rhea" id="RHEA:46608"/>
        <dbReference type="Rhea" id="RHEA-COMP:11060"/>
        <dbReference type="Rhea" id="RHEA-COMP:11605"/>
        <dbReference type="ChEBI" id="CHEBI:15378"/>
        <dbReference type="ChEBI" id="CHEBI:30013"/>
        <dbReference type="ChEBI" id="CHEBI:30616"/>
        <dbReference type="ChEBI" id="CHEBI:61977"/>
        <dbReference type="ChEBI" id="CHEBI:456216"/>
        <dbReference type="EC" id="2.7.11.1"/>
    </reaction>
</comment>
<keyword evidence="19" id="KW-1185">Reference proteome</keyword>
<evidence type="ECO:0000256" key="15">
    <source>
        <dbReference type="SAM" id="Phobius"/>
    </source>
</evidence>
<keyword evidence="9" id="KW-0067">ATP-binding</keyword>
<dbReference type="CDD" id="cd05144">
    <property type="entry name" value="RIO2_C"/>
    <property type="match status" value="1"/>
</dbReference>
<evidence type="ECO:0000256" key="11">
    <source>
        <dbReference type="ARBA" id="ARBA00047899"/>
    </source>
</evidence>
<evidence type="ECO:0000256" key="1">
    <source>
        <dbReference type="ARBA" id="ARBA00001946"/>
    </source>
</evidence>
<dbReference type="FunFam" id="1.10.10.10:FF:000053">
    <property type="entry name" value="Serine/threonine-protein kinase RIO2"/>
    <property type="match status" value="1"/>
</dbReference>
<comment type="catalytic activity">
    <reaction evidence="12">
        <text>L-seryl-[protein] + ATP = O-phospho-L-seryl-[protein] + ADP + H(+)</text>
        <dbReference type="Rhea" id="RHEA:17989"/>
        <dbReference type="Rhea" id="RHEA-COMP:9863"/>
        <dbReference type="Rhea" id="RHEA-COMP:11604"/>
        <dbReference type="ChEBI" id="CHEBI:15378"/>
        <dbReference type="ChEBI" id="CHEBI:29999"/>
        <dbReference type="ChEBI" id="CHEBI:30616"/>
        <dbReference type="ChEBI" id="CHEBI:83421"/>
        <dbReference type="ChEBI" id="CHEBI:456216"/>
        <dbReference type="EC" id="2.7.11.1"/>
    </reaction>
</comment>
<evidence type="ECO:0000256" key="7">
    <source>
        <dbReference type="ARBA" id="ARBA00022741"/>
    </source>
</evidence>
<keyword evidence="5" id="KW-0808">Transferase</keyword>
<comment type="similarity">
    <text evidence="2">Belongs to the protein kinase superfamily. RIO-type Ser/Thr kinase family.</text>
</comment>
<evidence type="ECO:0000256" key="4">
    <source>
        <dbReference type="ARBA" id="ARBA00022527"/>
    </source>
</evidence>
<dbReference type="EnsemblPlants" id="KEH31374">
    <property type="protein sequence ID" value="KEH31374"/>
    <property type="gene ID" value="MTR_4g094615"/>
</dbReference>
<evidence type="ECO:0000256" key="9">
    <source>
        <dbReference type="ARBA" id="ARBA00022840"/>
    </source>
</evidence>
<evidence type="ECO:0000256" key="2">
    <source>
        <dbReference type="ARBA" id="ARBA00009196"/>
    </source>
</evidence>
<gene>
    <name evidence="18" type="primary">25493398</name>
    <name evidence="17" type="ordered locus">MTR_4g094615</name>
</gene>
<dbReference type="InterPro" id="IPR030484">
    <property type="entry name" value="Rio2"/>
</dbReference>
<dbReference type="PANTHER" id="PTHR45852:SF1">
    <property type="entry name" value="SERINE_THREONINE-PROTEIN KINASE RIO2"/>
    <property type="match status" value="1"/>
</dbReference>
<dbReference type="InterPro" id="IPR018934">
    <property type="entry name" value="RIO_dom"/>
</dbReference>
<keyword evidence="15" id="KW-1133">Transmembrane helix</keyword>
<name>A0A072UNL1_MEDTR</name>
<evidence type="ECO:0000256" key="12">
    <source>
        <dbReference type="ARBA" id="ARBA00048679"/>
    </source>
</evidence>
<keyword evidence="4" id="KW-0723">Serine/threonine-protein kinase</keyword>
<dbReference type="InterPro" id="IPR015285">
    <property type="entry name" value="RIO2_wHTH_N"/>
</dbReference>
<evidence type="ECO:0000256" key="6">
    <source>
        <dbReference type="ARBA" id="ARBA00022723"/>
    </source>
</evidence>
<protein>
    <recommendedName>
        <fullName evidence="13">Serine/threonine-protein kinase RIO2</fullName>
        <ecNumber evidence="3">2.7.11.1</ecNumber>
    </recommendedName>
    <alternativeName>
        <fullName evidence="14">Serine/threonine-protein kinase rio2</fullName>
    </alternativeName>
</protein>
<dbReference type="Proteomes" id="UP000002051">
    <property type="component" value="Chromosome 4"/>
</dbReference>
<dbReference type="EC" id="2.7.11.1" evidence="3"/>
<keyword evidence="15" id="KW-0812">Transmembrane</keyword>
<feature type="domain" description="RIO kinase" evidence="16">
    <location>
        <begin position="64"/>
        <end position="284"/>
    </location>
</feature>
<keyword evidence="8" id="KW-0418">Kinase</keyword>
<organism evidence="17 19">
    <name type="scientific">Medicago truncatula</name>
    <name type="common">Barrel medic</name>
    <name type="synonym">Medicago tribuloides</name>
    <dbReference type="NCBI Taxonomy" id="3880"/>
    <lineage>
        <taxon>Eukaryota</taxon>
        <taxon>Viridiplantae</taxon>
        <taxon>Streptophyta</taxon>
        <taxon>Embryophyta</taxon>
        <taxon>Tracheophyta</taxon>
        <taxon>Spermatophyta</taxon>
        <taxon>Magnoliopsida</taxon>
        <taxon>eudicotyledons</taxon>
        <taxon>Gunneridae</taxon>
        <taxon>Pentapetalae</taxon>
        <taxon>rosids</taxon>
        <taxon>fabids</taxon>
        <taxon>Fabales</taxon>
        <taxon>Fabaceae</taxon>
        <taxon>Papilionoideae</taxon>
        <taxon>50 kb inversion clade</taxon>
        <taxon>NPAAA clade</taxon>
        <taxon>Hologalegina</taxon>
        <taxon>IRL clade</taxon>
        <taxon>Trifolieae</taxon>
        <taxon>Medicago</taxon>
    </lineage>
</organism>
<keyword evidence="7" id="KW-0547">Nucleotide-binding</keyword>
<evidence type="ECO:0000256" key="8">
    <source>
        <dbReference type="ARBA" id="ARBA00022777"/>
    </source>
</evidence>
<dbReference type="ExpressionAtlas" id="A0A072UNL1">
    <property type="expression patterns" value="differential"/>
</dbReference>
<dbReference type="Pfam" id="PF09202">
    <property type="entry name" value="Rio2_N"/>
    <property type="match status" value="1"/>
</dbReference>
<evidence type="ECO:0000256" key="13">
    <source>
        <dbReference type="ARBA" id="ARBA00068353"/>
    </source>
</evidence>
<evidence type="ECO:0000256" key="5">
    <source>
        <dbReference type="ARBA" id="ARBA00022679"/>
    </source>
</evidence>
<sequence>MKLDVDVLRYLSKDDFRVLTAVELGMRNHEIVPAELIDRIARLKHGGTYKVLKNLLKHKLLHHDSTKYDGFRLTYLGYDFLAIKTMVNKGVFVSVGRQIGVGKESDIFEVADEDGKIMAMKLHRLGRVSFRAVKSKRDYLKHRSSYNWLYLSRLAALKEFAFMKALQTHGFPVPEAVEHNRHCVIMSLVQGYPLVQVKQLQNPETVFETIIGIIIRLAEHGLIHCDFNEFNIMIDDEEKITVIDFPQMVSVSHRNAKMYFDRDVECIFKFFRKRFNMTFQESIDDNDNSNEGREEAGKLCFSSIDSSAGFLDKELAASGFGKKDEEDIQRFIEGEVESDTNSDSEDGDLVRNLNEADDLNVDSLHLSEQVIYPLAFVVIQDPLAMGNGMCYLFICFILMNLVRT</sequence>
<dbReference type="Gene3D" id="1.10.10.10">
    <property type="entry name" value="Winged helix-like DNA-binding domain superfamily/Winged helix DNA-binding domain"/>
    <property type="match status" value="1"/>
</dbReference>
<dbReference type="InterPro" id="IPR036388">
    <property type="entry name" value="WH-like_DNA-bd_sf"/>
</dbReference>
<dbReference type="Gene3D" id="1.10.510.10">
    <property type="entry name" value="Transferase(Phosphotransferase) domain 1"/>
    <property type="match status" value="1"/>
</dbReference>
<dbReference type="OrthoDB" id="10258631at2759"/>
<dbReference type="GO" id="GO:0004674">
    <property type="term" value="F:protein serine/threonine kinase activity"/>
    <property type="evidence" value="ECO:0007669"/>
    <property type="project" value="UniProtKB-KW"/>
</dbReference>
<reference evidence="18" key="3">
    <citation type="submission" date="2015-04" db="UniProtKB">
        <authorList>
            <consortium name="EnsemblPlants"/>
        </authorList>
    </citation>
    <scope>IDENTIFICATION</scope>
    <source>
        <strain evidence="18">cv. Jemalong A17</strain>
    </source>
</reference>
<evidence type="ECO:0000259" key="16">
    <source>
        <dbReference type="SMART" id="SM00090"/>
    </source>
</evidence>
<evidence type="ECO:0000313" key="17">
    <source>
        <dbReference type="EMBL" id="KEH31374.1"/>
    </source>
</evidence>
<dbReference type="EMBL" id="CM001220">
    <property type="protein sequence ID" value="KEH31374.1"/>
    <property type="molecule type" value="Genomic_DNA"/>
</dbReference>
<proteinExistence type="inferred from homology"/>
<dbReference type="Gene3D" id="3.30.200.20">
    <property type="entry name" value="Phosphorylase Kinase, domain 1"/>
    <property type="match status" value="1"/>
</dbReference>
<evidence type="ECO:0000313" key="19">
    <source>
        <dbReference type="Proteomes" id="UP000002051"/>
    </source>
</evidence>
<evidence type="ECO:0000256" key="10">
    <source>
        <dbReference type="ARBA" id="ARBA00022842"/>
    </source>
</evidence>
<dbReference type="InterPro" id="IPR011009">
    <property type="entry name" value="Kinase-like_dom_sf"/>
</dbReference>
<dbReference type="GO" id="GO:0046872">
    <property type="term" value="F:metal ion binding"/>
    <property type="evidence" value="ECO:0007669"/>
    <property type="project" value="UniProtKB-KW"/>
</dbReference>
<dbReference type="Pfam" id="PF01163">
    <property type="entry name" value="RIO1"/>
    <property type="match status" value="1"/>
</dbReference>
<keyword evidence="15" id="KW-0472">Membrane</keyword>
<comment type="cofactor">
    <cofactor evidence="1">
        <name>Mg(2+)</name>
        <dbReference type="ChEBI" id="CHEBI:18420"/>
    </cofactor>
</comment>
<evidence type="ECO:0000256" key="14">
    <source>
        <dbReference type="ARBA" id="ARBA00068837"/>
    </source>
</evidence>
<dbReference type="FunFam" id="3.30.200.20:FF:000052">
    <property type="entry name" value="Serine/threonine-protein kinase RIO2"/>
    <property type="match status" value="1"/>
</dbReference>
<reference evidence="17 19" key="2">
    <citation type="journal article" date="2014" name="BMC Genomics">
        <title>An improved genome release (version Mt4.0) for the model legume Medicago truncatula.</title>
        <authorList>
            <person name="Tang H."/>
            <person name="Krishnakumar V."/>
            <person name="Bidwell S."/>
            <person name="Rosen B."/>
            <person name="Chan A."/>
            <person name="Zhou S."/>
            <person name="Gentzbittel L."/>
            <person name="Childs K.L."/>
            <person name="Yandell M."/>
            <person name="Gundlach H."/>
            <person name="Mayer K.F."/>
            <person name="Schwartz D.C."/>
            <person name="Town C.D."/>
        </authorList>
    </citation>
    <scope>GENOME REANNOTATION</scope>
    <source>
        <strain evidence="17">A17</strain>
        <strain evidence="18 19">cv. Jemalong A17</strain>
    </source>
</reference>
<evidence type="ECO:0000256" key="3">
    <source>
        <dbReference type="ARBA" id="ARBA00012513"/>
    </source>
</evidence>
<keyword evidence="10" id="KW-0460">Magnesium</keyword>